<sequence length="167" mass="18265">MKKLVVTFLGVLLMSSFAMAQSPLGSRGKQINFGIGLSDWGVPIYGGMDFGVHKDISVGFELSYRSHNWHHRGHSHSHSHYGIIGRGDYHFNTAFNIPQNWDLYAGLNLGVHGHGDDDHDGHDEFSGVGLGLQVGGRYYFSSKWGINLEFSGGSSVAQAKFGLSVKI</sequence>
<feature type="domain" description="Outer membrane protein beta-barrel" evidence="3">
    <location>
        <begin position="30"/>
        <end position="152"/>
    </location>
</feature>
<evidence type="ECO:0000256" key="1">
    <source>
        <dbReference type="ARBA" id="ARBA00022729"/>
    </source>
</evidence>
<evidence type="ECO:0000313" key="4">
    <source>
        <dbReference type="EMBL" id="MEN7547501.1"/>
    </source>
</evidence>
<proteinExistence type="predicted"/>
<dbReference type="EMBL" id="JBDKWZ010000003">
    <property type="protein sequence ID" value="MEN7547501.1"/>
    <property type="molecule type" value="Genomic_DNA"/>
</dbReference>
<gene>
    <name evidence="4" type="ORF">AAG747_06260</name>
</gene>
<dbReference type="InterPro" id="IPR027385">
    <property type="entry name" value="Beta-barrel_OMP"/>
</dbReference>
<dbReference type="InterPro" id="IPR011250">
    <property type="entry name" value="OMP/PagP_B-barrel"/>
</dbReference>
<evidence type="ECO:0000313" key="5">
    <source>
        <dbReference type="Proteomes" id="UP001403385"/>
    </source>
</evidence>
<keyword evidence="5" id="KW-1185">Reference proteome</keyword>
<name>A0AAW9S340_9BACT</name>
<evidence type="ECO:0000259" key="3">
    <source>
        <dbReference type="Pfam" id="PF13505"/>
    </source>
</evidence>
<feature type="signal peptide" evidence="2">
    <location>
        <begin position="1"/>
        <end position="20"/>
    </location>
</feature>
<dbReference type="Gene3D" id="2.40.160.20">
    <property type="match status" value="1"/>
</dbReference>
<keyword evidence="1 2" id="KW-0732">Signal</keyword>
<dbReference type="AlphaFoldDB" id="A0AAW9S340"/>
<organism evidence="4 5">
    <name type="scientific">Rapidithrix thailandica</name>
    <dbReference type="NCBI Taxonomy" id="413964"/>
    <lineage>
        <taxon>Bacteria</taxon>
        <taxon>Pseudomonadati</taxon>
        <taxon>Bacteroidota</taxon>
        <taxon>Cytophagia</taxon>
        <taxon>Cytophagales</taxon>
        <taxon>Flammeovirgaceae</taxon>
        <taxon>Rapidithrix</taxon>
    </lineage>
</organism>
<protein>
    <submittedName>
        <fullName evidence="4">Outer membrane beta-barrel protein</fullName>
    </submittedName>
</protein>
<dbReference type="RefSeq" id="WP_346820289.1">
    <property type="nucleotide sequence ID" value="NZ_JBDKWZ010000003.1"/>
</dbReference>
<dbReference type="Pfam" id="PF13505">
    <property type="entry name" value="OMP_b-brl"/>
    <property type="match status" value="1"/>
</dbReference>
<reference evidence="4 5" key="1">
    <citation type="submission" date="2024-04" db="EMBL/GenBank/DDBJ databases">
        <title>Novel genus in family Flammeovirgaceae.</title>
        <authorList>
            <person name="Nguyen T.H."/>
            <person name="Vuong T.Q."/>
            <person name="Le H."/>
            <person name="Kim S.-G."/>
        </authorList>
    </citation>
    <scope>NUCLEOTIDE SEQUENCE [LARGE SCALE GENOMIC DNA]</scope>
    <source>
        <strain evidence="4 5">JCM 23209</strain>
    </source>
</reference>
<accession>A0AAW9S340</accession>
<evidence type="ECO:0000256" key="2">
    <source>
        <dbReference type="SAM" id="SignalP"/>
    </source>
</evidence>
<dbReference type="Proteomes" id="UP001403385">
    <property type="component" value="Unassembled WGS sequence"/>
</dbReference>
<feature type="chain" id="PRO_5043544380" evidence="2">
    <location>
        <begin position="21"/>
        <end position="167"/>
    </location>
</feature>
<comment type="caution">
    <text evidence="4">The sequence shown here is derived from an EMBL/GenBank/DDBJ whole genome shotgun (WGS) entry which is preliminary data.</text>
</comment>
<dbReference type="SUPFAM" id="SSF56925">
    <property type="entry name" value="OMPA-like"/>
    <property type="match status" value="1"/>
</dbReference>